<keyword evidence="2" id="KW-0479">Metal-binding</keyword>
<sequence length="310" mass="34760">MGKNKDKYKGGSNSVFASYMANLPSEGTNSGSGNRETPLPDNMKASTLLEQIGTERSWLEDQINLDLAILESNRIYTVGDLRFLSRDSWKQIEFLPIVKDLIREAISRNLLDPDEAAYEMKKAEKRARKELKKQEKKSKKERKEREKSMKNSNKNLTNFNKNIKGINEDDMVVIRNKEKNGSDSYSSSSSESSSDSDSESVDSLGKKASSSSFSINNVQQTVSAPPYSFSSTKPVKQIVGNNRLRIRAPNGRTYEVDRYCPHKNADLLSRGAIVGNKLICTKHEWEYSLDQGGKCARHGATINACAVNDW</sequence>
<feature type="domain" description="Rieske" evidence="6">
    <location>
        <begin position="224"/>
        <end position="310"/>
    </location>
</feature>
<evidence type="ECO:0000313" key="8">
    <source>
        <dbReference type="Proteomes" id="UP000789831"/>
    </source>
</evidence>
<evidence type="ECO:0000256" key="4">
    <source>
        <dbReference type="ARBA" id="ARBA00023014"/>
    </source>
</evidence>
<dbReference type="SUPFAM" id="SSF50022">
    <property type="entry name" value="ISP domain"/>
    <property type="match status" value="1"/>
</dbReference>
<evidence type="ECO:0000313" key="7">
    <source>
        <dbReference type="EMBL" id="CAG8441743.1"/>
    </source>
</evidence>
<protein>
    <submittedName>
        <fullName evidence="7">1442_t:CDS:1</fullName>
    </submittedName>
</protein>
<feature type="region of interest" description="Disordered" evidence="5">
    <location>
        <begin position="22"/>
        <end position="41"/>
    </location>
</feature>
<keyword evidence="4" id="KW-0411">Iron-sulfur</keyword>
<feature type="region of interest" description="Disordered" evidence="5">
    <location>
        <begin position="179"/>
        <end position="212"/>
    </location>
</feature>
<gene>
    <name evidence="7" type="ORF">AGERDE_LOCUS1119</name>
</gene>
<organism evidence="7 8">
    <name type="scientific">Ambispora gerdemannii</name>
    <dbReference type="NCBI Taxonomy" id="144530"/>
    <lineage>
        <taxon>Eukaryota</taxon>
        <taxon>Fungi</taxon>
        <taxon>Fungi incertae sedis</taxon>
        <taxon>Mucoromycota</taxon>
        <taxon>Glomeromycotina</taxon>
        <taxon>Glomeromycetes</taxon>
        <taxon>Archaeosporales</taxon>
        <taxon>Ambisporaceae</taxon>
        <taxon>Ambispora</taxon>
    </lineage>
</organism>
<dbReference type="OrthoDB" id="426882at2759"/>
<feature type="compositionally biased region" description="Low complexity" evidence="5">
    <location>
        <begin position="201"/>
        <end position="212"/>
    </location>
</feature>
<reference evidence="7" key="1">
    <citation type="submission" date="2021-06" db="EMBL/GenBank/DDBJ databases">
        <authorList>
            <person name="Kallberg Y."/>
            <person name="Tangrot J."/>
            <person name="Rosling A."/>
        </authorList>
    </citation>
    <scope>NUCLEOTIDE SEQUENCE</scope>
    <source>
        <strain evidence="7">MT106</strain>
    </source>
</reference>
<dbReference type="Pfam" id="PF00355">
    <property type="entry name" value="Rieske"/>
    <property type="match status" value="1"/>
</dbReference>
<evidence type="ECO:0000256" key="3">
    <source>
        <dbReference type="ARBA" id="ARBA00023004"/>
    </source>
</evidence>
<dbReference type="GO" id="GO:0046872">
    <property type="term" value="F:metal ion binding"/>
    <property type="evidence" value="ECO:0007669"/>
    <property type="project" value="UniProtKB-KW"/>
</dbReference>
<feature type="region of interest" description="Disordered" evidence="5">
    <location>
        <begin position="122"/>
        <end position="161"/>
    </location>
</feature>
<keyword evidence="1" id="KW-0001">2Fe-2S</keyword>
<feature type="compositionally biased region" description="Polar residues" evidence="5">
    <location>
        <begin position="25"/>
        <end position="35"/>
    </location>
</feature>
<feature type="compositionally biased region" description="Low complexity" evidence="5">
    <location>
        <begin position="150"/>
        <end position="161"/>
    </location>
</feature>
<keyword evidence="8" id="KW-1185">Reference proteome</keyword>
<dbReference type="PROSITE" id="PS51296">
    <property type="entry name" value="RIESKE"/>
    <property type="match status" value="1"/>
</dbReference>
<evidence type="ECO:0000256" key="5">
    <source>
        <dbReference type="SAM" id="MobiDB-lite"/>
    </source>
</evidence>
<feature type="compositionally biased region" description="Basic residues" evidence="5">
    <location>
        <begin position="123"/>
        <end position="140"/>
    </location>
</feature>
<evidence type="ECO:0000256" key="1">
    <source>
        <dbReference type="ARBA" id="ARBA00022714"/>
    </source>
</evidence>
<dbReference type="InterPro" id="IPR036922">
    <property type="entry name" value="Rieske_2Fe-2S_sf"/>
</dbReference>
<keyword evidence="3" id="KW-0408">Iron</keyword>
<dbReference type="InterPro" id="IPR017941">
    <property type="entry name" value="Rieske_2Fe-2S"/>
</dbReference>
<feature type="compositionally biased region" description="Low complexity" evidence="5">
    <location>
        <begin position="182"/>
        <end position="193"/>
    </location>
</feature>
<evidence type="ECO:0000256" key="2">
    <source>
        <dbReference type="ARBA" id="ARBA00022723"/>
    </source>
</evidence>
<dbReference type="Gene3D" id="2.102.10.10">
    <property type="entry name" value="Rieske [2Fe-2S] iron-sulphur domain"/>
    <property type="match status" value="1"/>
</dbReference>
<accession>A0A9N8V4E7</accession>
<proteinExistence type="predicted"/>
<dbReference type="Proteomes" id="UP000789831">
    <property type="component" value="Unassembled WGS sequence"/>
</dbReference>
<evidence type="ECO:0000259" key="6">
    <source>
        <dbReference type="PROSITE" id="PS51296"/>
    </source>
</evidence>
<dbReference type="GO" id="GO:0051537">
    <property type="term" value="F:2 iron, 2 sulfur cluster binding"/>
    <property type="evidence" value="ECO:0007669"/>
    <property type="project" value="UniProtKB-KW"/>
</dbReference>
<dbReference type="AlphaFoldDB" id="A0A9N8V4E7"/>
<dbReference type="EMBL" id="CAJVPL010000072">
    <property type="protein sequence ID" value="CAG8441743.1"/>
    <property type="molecule type" value="Genomic_DNA"/>
</dbReference>
<name>A0A9N8V4E7_9GLOM</name>
<comment type="caution">
    <text evidence="7">The sequence shown here is derived from an EMBL/GenBank/DDBJ whole genome shotgun (WGS) entry which is preliminary data.</text>
</comment>